<dbReference type="InterPro" id="IPR003051">
    <property type="entry name" value="GPCR_2_CRF_rcpt"/>
</dbReference>
<dbReference type="Proteomes" id="UP001166093">
    <property type="component" value="Unassembled WGS sequence"/>
</dbReference>
<name>A0ABS2XHN5_POLSP</name>
<dbReference type="SUPFAM" id="SSF111418">
    <property type="entry name" value="Hormone receptor domain"/>
    <property type="match status" value="1"/>
</dbReference>
<dbReference type="PROSITE" id="PS50227">
    <property type="entry name" value="G_PROTEIN_RECEP_F2_3"/>
    <property type="match status" value="1"/>
</dbReference>
<evidence type="ECO:0000259" key="2">
    <source>
        <dbReference type="PROSITE" id="PS50227"/>
    </source>
</evidence>
<feature type="domain" description="G-protein coupled receptors family 2 profile 1" evidence="2">
    <location>
        <begin position="16"/>
        <end position="79"/>
    </location>
</feature>
<dbReference type="EMBL" id="JAAWVQ010033964">
    <property type="protein sequence ID" value="MBN3273722.1"/>
    <property type="molecule type" value="Genomic_DNA"/>
</dbReference>
<dbReference type="InterPro" id="IPR001879">
    <property type="entry name" value="GPCR_2_extracellular_dom"/>
</dbReference>
<evidence type="ECO:0000313" key="4">
    <source>
        <dbReference type="Proteomes" id="UP001166093"/>
    </source>
</evidence>
<organism evidence="3 4">
    <name type="scientific">Polyodon spathula</name>
    <name type="common">North American paddlefish</name>
    <name type="synonym">Squalus spathula</name>
    <dbReference type="NCBI Taxonomy" id="7913"/>
    <lineage>
        <taxon>Eukaryota</taxon>
        <taxon>Metazoa</taxon>
        <taxon>Chordata</taxon>
        <taxon>Craniata</taxon>
        <taxon>Vertebrata</taxon>
        <taxon>Euteleostomi</taxon>
        <taxon>Actinopterygii</taxon>
        <taxon>Chondrostei</taxon>
        <taxon>Acipenseriformes</taxon>
        <taxon>Polyodontidae</taxon>
        <taxon>Polyodon</taxon>
    </lineage>
</organism>
<dbReference type="PRINTS" id="PR01279">
    <property type="entry name" value="CRFRECEPTOR"/>
</dbReference>
<accession>A0ABS2XHN5</accession>
<feature type="non-terminal residue" evidence="3">
    <location>
        <position position="1"/>
    </location>
</feature>
<evidence type="ECO:0000256" key="1">
    <source>
        <dbReference type="ARBA" id="ARBA00022729"/>
    </source>
</evidence>
<dbReference type="Pfam" id="PF02793">
    <property type="entry name" value="HRM"/>
    <property type="match status" value="1"/>
</dbReference>
<proteinExistence type="predicted"/>
<dbReference type="InterPro" id="IPR036445">
    <property type="entry name" value="GPCR_2_extracell_dom_sf"/>
</dbReference>
<evidence type="ECO:0000313" key="3">
    <source>
        <dbReference type="EMBL" id="MBN3273722.1"/>
    </source>
</evidence>
<dbReference type="Gene3D" id="4.10.1240.10">
    <property type="entry name" value="GPCR, family 2, extracellular hormone receptor domain"/>
    <property type="match status" value="1"/>
</dbReference>
<keyword evidence="4" id="KW-1185">Reference proteome</keyword>
<reference evidence="3" key="1">
    <citation type="journal article" date="2021" name="Cell">
        <title>Tracing the genetic footprints of vertebrate landing in non-teleost ray-finned fishes.</title>
        <authorList>
            <person name="Bi X."/>
            <person name="Wang K."/>
            <person name="Yang L."/>
            <person name="Pan H."/>
            <person name="Jiang H."/>
            <person name="Wei Q."/>
            <person name="Fang M."/>
            <person name="Yu H."/>
            <person name="Zhu C."/>
            <person name="Cai Y."/>
            <person name="He Y."/>
            <person name="Gan X."/>
            <person name="Zeng H."/>
            <person name="Yu D."/>
            <person name="Zhu Y."/>
            <person name="Jiang H."/>
            <person name="Qiu Q."/>
            <person name="Yang H."/>
            <person name="Zhang Y.E."/>
            <person name="Wang W."/>
            <person name="Zhu M."/>
            <person name="He S."/>
            <person name="Zhang G."/>
        </authorList>
    </citation>
    <scope>NUCLEOTIDE SEQUENCE</scope>
    <source>
        <strain evidence="3">Pddl_001</strain>
    </source>
</reference>
<sequence length="96" mass="11006">MDAAILQIFIDDFDPNCSLNNAWQDNFFESASFSFVDFDGLYCNATTDQIGTCWPKSNVGQLVERPCPEFFNGVKYNSTSKYITLLYFLMLFIKKA</sequence>
<protein>
    <submittedName>
        <fullName evidence="3">CRFR2 factor</fullName>
    </submittedName>
</protein>
<keyword evidence="1" id="KW-0732">Signal</keyword>
<gene>
    <name evidence="3" type="primary">Crhr2</name>
    <name evidence="3" type="ORF">GTO93_0012667</name>
</gene>
<feature type="non-terminal residue" evidence="3">
    <location>
        <position position="96"/>
    </location>
</feature>
<comment type="caution">
    <text evidence="3">The sequence shown here is derived from an EMBL/GenBank/DDBJ whole genome shotgun (WGS) entry which is preliminary data.</text>
</comment>